<dbReference type="EC" id="2.4.1.207" evidence="8"/>
<feature type="chain" id="PRO_5005147715" description="Xyloglucan endotransglucosylase/hydrolase" evidence="8">
    <location>
        <begin position="20"/>
        <end position="295"/>
    </location>
</feature>
<accession>U5D879</accession>
<evidence type="ECO:0000256" key="7">
    <source>
        <dbReference type="PIRSR" id="PIRSR005604-2"/>
    </source>
</evidence>
<dbReference type="GO" id="GO:0048046">
    <property type="term" value="C:apoplast"/>
    <property type="evidence" value="ECO:0007669"/>
    <property type="project" value="UniProtKB-SubCell"/>
</dbReference>
<evidence type="ECO:0000256" key="1">
    <source>
        <dbReference type="ARBA" id="ARBA00022679"/>
    </source>
</evidence>
<keyword evidence="2 8" id="KW-0378">Hydrolase</keyword>
<dbReference type="GO" id="GO:0010411">
    <property type="term" value="P:xyloglucan metabolic process"/>
    <property type="evidence" value="ECO:0000318"/>
    <property type="project" value="GO_Central"/>
</dbReference>
<dbReference type="AlphaFoldDB" id="U5D879"/>
<feature type="domain" description="GH16" evidence="9">
    <location>
        <begin position="15"/>
        <end position="210"/>
    </location>
</feature>
<dbReference type="Gramene" id="ERN18674">
    <property type="protein sequence ID" value="ERN18674"/>
    <property type="gene ID" value="AMTR_s00065p00199270"/>
</dbReference>
<dbReference type="PROSITE" id="PS51762">
    <property type="entry name" value="GH16_2"/>
    <property type="match status" value="1"/>
</dbReference>
<dbReference type="GO" id="GO:0004553">
    <property type="term" value="F:hydrolase activity, hydrolyzing O-glycosyl compounds"/>
    <property type="evidence" value="ECO:0007669"/>
    <property type="project" value="InterPro"/>
</dbReference>
<evidence type="ECO:0000256" key="5">
    <source>
        <dbReference type="ARBA" id="ARBA00023295"/>
    </source>
</evidence>
<dbReference type="PIRSF" id="PIRSF005604">
    <property type="entry name" value="XET"/>
    <property type="match status" value="1"/>
</dbReference>
<sequence length="295" mass="33196">MASIQLLFLIFASLSCASATFIQNFDITWGDQRAKVVPGGDTVQLTLDKWSGSGFRSKQEFLFTRIDMKIKLVEGNSAGTVTTYYLSSQGPNHDEIDFEFLGNVTGEPYVMHTNVFSQGKGNREVQFYLWFDPTKAFHTYSIIWNPSQIIFLVDGIPVRVFENTEATTGVPFPKNQSMRLYASLWNADDWATRGGLVKTDWSLAPFTASFSGFKATNCKDPSSSPLLCNSIPVTSAATTSSVQAQSQSQPQPRAQLSANMYRRMRWVQRKYMVYNYCGDTKRFPQGLPPECGRRR</sequence>
<evidence type="ECO:0000313" key="11">
    <source>
        <dbReference type="Proteomes" id="UP000017836"/>
    </source>
</evidence>
<dbReference type="EMBL" id="KI392088">
    <property type="protein sequence ID" value="ERN18674.1"/>
    <property type="molecule type" value="Genomic_DNA"/>
</dbReference>
<keyword evidence="3" id="KW-1015">Disulfide bond</keyword>
<comment type="PTM">
    <text evidence="8">Contains at least one intrachain disulfide bond essential for its enzymatic activity.</text>
</comment>
<dbReference type="InterPro" id="IPR044791">
    <property type="entry name" value="Beta-glucanase/XTH"/>
</dbReference>
<keyword evidence="5 8" id="KW-0326">Glycosidase</keyword>
<feature type="active site" description="Proton donor" evidence="6">
    <location>
        <position position="99"/>
    </location>
</feature>
<name>U5D879_AMBTC</name>
<dbReference type="Pfam" id="PF00722">
    <property type="entry name" value="Glyco_hydro_16"/>
    <property type="match status" value="1"/>
</dbReference>
<evidence type="ECO:0000256" key="4">
    <source>
        <dbReference type="ARBA" id="ARBA00023180"/>
    </source>
</evidence>
<dbReference type="HOGENOM" id="CLU_048041_0_0_1"/>
<evidence type="ECO:0000259" key="9">
    <source>
        <dbReference type="PROSITE" id="PS51762"/>
    </source>
</evidence>
<dbReference type="KEGG" id="atr:18447043"/>
<dbReference type="InterPro" id="IPR013320">
    <property type="entry name" value="ConA-like_dom_sf"/>
</dbReference>
<dbReference type="InterPro" id="IPR000757">
    <property type="entry name" value="Beta-glucanase-like"/>
</dbReference>
<feature type="glycosylation site" description="N-linked (GlcNAc...) asparagine" evidence="7">
    <location>
        <position position="103"/>
    </location>
</feature>
<dbReference type="GO" id="GO:0009505">
    <property type="term" value="C:plant-type cell wall"/>
    <property type="evidence" value="ECO:0000318"/>
    <property type="project" value="GO_Central"/>
</dbReference>
<keyword evidence="8" id="KW-0964">Secreted</keyword>
<dbReference type="OrthoDB" id="4781at2759"/>
<reference evidence="11" key="1">
    <citation type="journal article" date="2013" name="Science">
        <title>The Amborella genome and the evolution of flowering plants.</title>
        <authorList>
            <consortium name="Amborella Genome Project"/>
        </authorList>
    </citation>
    <scope>NUCLEOTIDE SEQUENCE [LARGE SCALE GENOMIC DNA]</scope>
</reference>
<evidence type="ECO:0000256" key="3">
    <source>
        <dbReference type="ARBA" id="ARBA00023157"/>
    </source>
</evidence>
<dbReference type="PROSITE" id="PS01034">
    <property type="entry name" value="GH16_1"/>
    <property type="match status" value="1"/>
</dbReference>
<feature type="signal peptide" evidence="8">
    <location>
        <begin position="1"/>
        <end position="19"/>
    </location>
</feature>
<keyword evidence="8" id="KW-0961">Cell wall biogenesis/degradation</keyword>
<evidence type="ECO:0000256" key="2">
    <source>
        <dbReference type="ARBA" id="ARBA00022801"/>
    </source>
</evidence>
<dbReference type="Pfam" id="PF06955">
    <property type="entry name" value="XET_C"/>
    <property type="match status" value="1"/>
</dbReference>
<dbReference type="OMA" id="RIMAFRM"/>
<dbReference type="Gene3D" id="2.60.120.200">
    <property type="match status" value="1"/>
</dbReference>
<dbReference type="GO" id="GO:0016762">
    <property type="term" value="F:xyloglucan:xyloglucosyl transferase activity"/>
    <property type="evidence" value="ECO:0000318"/>
    <property type="project" value="GO_Central"/>
</dbReference>
<keyword evidence="11" id="KW-1185">Reference proteome</keyword>
<dbReference type="InterPro" id="IPR016455">
    <property type="entry name" value="XTH"/>
</dbReference>
<keyword evidence="1 8" id="KW-0808">Transferase</keyword>
<dbReference type="FunFam" id="2.60.120.200:FF:000025">
    <property type="entry name" value="Xyloglucan endotransglucosylase/hydrolase"/>
    <property type="match status" value="1"/>
</dbReference>
<evidence type="ECO:0000256" key="6">
    <source>
        <dbReference type="PIRSR" id="PIRSR005604-1"/>
    </source>
</evidence>
<keyword evidence="8" id="KW-0732">Signal</keyword>
<dbReference type="InterPro" id="IPR008263">
    <property type="entry name" value="GH16_AS"/>
</dbReference>
<organism evidence="10 11">
    <name type="scientific">Amborella trichopoda</name>
    <dbReference type="NCBI Taxonomy" id="13333"/>
    <lineage>
        <taxon>Eukaryota</taxon>
        <taxon>Viridiplantae</taxon>
        <taxon>Streptophyta</taxon>
        <taxon>Embryophyta</taxon>
        <taxon>Tracheophyta</taxon>
        <taxon>Spermatophyta</taxon>
        <taxon>Magnoliopsida</taxon>
        <taxon>Amborellales</taxon>
        <taxon>Amborellaceae</taxon>
        <taxon>Amborella</taxon>
    </lineage>
</organism>
<comment type="subcellular location">
    <subcellularLocation>
        <location evidence="8">Secreted</location>
        <location evidence="8">Cell wall</location>
    </subcellularLocation>
    <subcellularLocation>
        <location evidence="8">Secreted</location>
        <location evidence="8">Extracellular space</location>
        <location evidence="8">Apoplast</location>
    </subcellularLocation>
</comment>
<evidence type="ECO:0000256" key="8">
    <source>
        <dbReference type="RuleBase" id="RU361120"/>
    </source>
</evidence>
<dbReference type="SUPFAM" id="SSF49899">
    <property type="entry name" value="Concanavalin A-like lectins/glucanases"/>
    <property type="match status" value="1"/>
</dbReference>
<proteinExistence type="inferred from homology"/>
<dbReference type="GO" id="GO:0071555">
    <property type="term" value="P:cell wall organization"/>
    <property type="evidence" value="ECO:0007669"/>
    <property type="project" value="UniProtKB-KW"/>
</dbReference>
<keyword evidence="4" id="KW-0325">Glycoprotein</keyword>
<comment type="similarity">
    <text evidence="8">Belongs to the glycosyl hydrolase 16 family.</text>
</comment>
<evidence type="ECO:0000313" key="10">
    <source>
        <dbReference type="EMBL" id="ERN18674.1"/>
    </source>
</evidence>
<dbReference type="GO" id="GO:0009834">
    <property type="term" value="P:plant-type secondary cell wall biogenesis"/>
    <property type="evidence" value="ECO:0000318"/>
    <property type="project" value="GO_Central"/>
</dbReference>
<dbReference type="eggNOG" id="ENOG502QQ71">
    <property type="taxonomic scope" value="Eukaryota"/>
</dbReference>
<dbReference type="InterPro" id="IPR010713">
    <property type="entry name" value="XET_C"/>
</dbReference>
<keyword evidence="8" id="KW-0052">Apoplast</keyword>
<feature type="active site" description="Nucleophile" evidence="6">
    <location>
        <position position="95"/>
    </location>
</feature>
<dbReference type="PANTHER" id="PTHR31062">
    <property type="entry name" value="XYLOGLUCAN ENDOTRANSGLUCOSYLASE/HYDROLASE PROTEIN 8-RELATED"/>
    <property type="match status" value="1"/>
</dbReference>
<dbReference type="CDD" id="cd02176">
    <property type="entry name" value="GH16_XET"/>
    <property type="match status" value="1"/>
</dbReference>
<comment type="function">
    <text evidence="8">Catalyzes xyloglucan endohydrolysis (XEH) and/or endotransglycosylation (XET). Cleaves and religates xyloglucan polymers, an essential constituent of the primary cell wall, and thereby participates in cell wall construction of growing tissues.</text>
</comment>
<gene>
    <name evidence="10" type="ORF">AMTR_s00065p00199270</name>
</gene>
<protein>
    <recommendedName>
        <fullName evidence="8">Xyloglucan endotransglucosylase/hydrolase</fullName>
        <ecNumber evidence="8">2.4.1.207</ecNumber>
    </recommendedName>
</protein>
<keyword evidence="8" id="KW-0134">Cell wall</keyword>
<dbReference type="Proteomes" id="UP000017836">
    <property type="component" value="Unassembled WGS sequence"/>
</dbReference>